<keyword evidence="3" id="KW-0808">Transferase</keyword>
<dbReference type="PANTHER" id="PTHR31438">
    <property type="entry name" value="LYSINE N-ACYLTRANSFERASE C17G9.06C-RELATED"/>
    <property type="match status" value="1"/>
</dbReference>
<protein>
    <submittedName>
        <fullName evidence="3">2-aminoglycoside phosphotransferase</fullName>
    </submittedName>
</protein>
<gene>
    <name evidence="3" type="ORF">LQ50_15950</name>
</gene>
<dbReference type="GO" id="GO:0016410">
    <property type="term" value="F:N-acyltransferase activity"/>
    <property type="evidence" value="ECO:0007669"/>
    <property type="project" value="TreeGrafter"/>
</dbReference>
<evidence type="ECO:0000313" key="4">
    <source>
        <dbReference type="Proteomes" id="UP000030832"/>
    </source>
</evidence>
<comment type="caution">
    <text evidence="3">The sequence shown here is derived from an EMBL/GenBank/DDBJ whole genome shotgun (WGS) entry which is preliminary data.</text>
</comment>
<dbReference type="EMBL" id="JRJU01000020">
    <property type="protein sequence ID" value="KHF39379.1"/>
    <property type="molecule type" value="Genomic_DNA"/>
</dbReference>
<dbReference type="Pfam" id="PF13523">
    <property type="entry name" value="Acetyltransf_8"/>
    <property type="match status" value="1"/>
</dbReference>
<evidence type="ECO:0000313" key="3">
    <source>
        <dbReference type="EMBL" id="KHF39379.1"/>
    </source>
</evidence>
<dbReference type="InterPro" id="IPR000182">
    <property type="entry name" value="GNAT_dom"/>
</dbReference>
<reference evidence="3 4" key="1">
    <citation type="submission" date="2014-09" db="EMBL/GenBank/DDBJ databases">
        <title>Genome sequencing and annotation of Bacillus Okhensis strain Kh10-101T.</title>
        <authorList>
            <person name="Prakash J.S."/>
        </authorList>
    </citation>
    <scope>NUCLEOTIDE SEQUENCE [LARGE SCALE GENOMIC DNA]</scope>
    <source>
        <strain evidence="4">Kh10-101T</strain>
    </source>
</reference>
<dbReference type="Gene3D" id="3.40.630.30">
    <property type="match status" value="1"/>
</dbReference>
<dbReference type="RefSeq" id="WP_034630769.1">
    <property type="nucleotide sequence ID" value="NZ_JRJU01000020.1"/>
</dbReference>
<dbReference type="InterPro" id="IPR016181">
    <property type="entry name" value="Acyl_CoA_acyltransferase"/>
</dbReference>
<dbReference type="SUPFAM" id="SSF55729">
    <property type="entry name" value="Acyl-CoA N-acyltransferases (Nat)"/>
    <property type="match status" value="1"/>
</dbReference>
<proteinExistence type="predicted"/>
<keyword evidence="4" id="KW-1185">Reference proteome</keyword>
<dbReference type="OrthoDB" id="9795206at2"/>
<dbReference type="Proteomes" id="UP000030832">
    <property type="component" value="Unassembled WGS sequence"/>
</dbReference>
<sequence length="178" mass="21272">MLFQNGNLSVRKLEKEDNYLLAKWLSDPIVLEFYEGRDNPFNLDKVDKVFYVPEDDKGKCIVEYEGNDIGYIQFYQLDDETKNEYGYSNIRENMYGMDQFIGEVEYWNRGIGTLLVRSTVTFLMEQKKADRILMDPQLRNTRAINCYEKCGFKKIKILPKRELHEGIYEDCWLIEYHK</sequence>
<accession>A0A0B0IH78</accession>
<dbReference type="STRING" id="333138.LQ50_15950"/>
<dbReference type="GO" id="GO:0046677">
    <property type="term" value="P:response to antibiotic"/>
    <property type="evidence" value="ECO:0007669"/>
    <property type="project" value="UniProtKB-KW"/>
</dbReference>
<dbReference type="eggNOG" id="COG1670">
    <property type="taxonomic scope" value="Bacteria"/>
</dbReference>
<evidence type="ECO:0000259" key="2">
    <source>
        <dbReference type="PROSITE" id="PS51186"/>
    </source>
</evidence>
<name>A0A0B0IH78_9BACI</name>
<dbReference type="PROSITE" id="PS51186">
    <property type="entry name" value="GNAT"/>
    <property type="match status" value="1"/>
</dbReference>
<organism evidence="3 4">
    <name type="scientific">Halalkalibacter okhensis</name>
    <dbReference type="NCBI Taxonomy" id="333138"/>
    <lineage>
        <taxon>Bacteria</taxon>
        <taxon>Bacillati</taxon>
        <taxon>Bacillota</taxon>
        <taxon>Bacilli</taxon>
        <taxon>Bacillales</taxon>
        <taxon>Bacillaceae</taxon>
        <taxon>Halalkalibacter</taxon>
    </lineage>
</organism>
<evidence type="ECO:0000256" key="1">
    <source>
        <dbReference type="ARBA" id="ARBA00023251"/>
    </source>
</evidence>
<feature type="domain" description="N-acetyltransferase" evidence="2">
    <location>
        <begin position="8"/>
        <end position="174"/>
    </location>
</feature>
<keyword evidence="1" id="KW-0046">Antibiotic resistance</keyword>
<dbReference type="AlphaFoldDB" id="A0A0B0IH78"/>
<dbReference type="PANTHER" id="PTHR31438:SF1">
    <property type="entry name" value="LYSINE N-ACYLTRANSFERASE C17G9.06C-RELATED"/>
    <property type="match status" value="1"/>
</dbReference>